<dbReference type="Proteomes" id="UP000664169">
    <property type="component" value="Unassembled WGS sequence"/>
</dbReference>
<dbReference type="InterPro" id="IPR038305">
    <property type="entry name" value="HeLo_sf"/>
</dbReference>
<sequence length="280" mass="30748">MAEVAGLVIGGISLAAIFDQCITIIKFVDAGRQCSDDYQDAALMLTLIGGRLNRWERTIRDNSDLLATEEDGESATLWLKQIHRRLEEAEKLGQRYTVEPAKKSADISHMVEKVQARVLRRNGGLSLSRKARWALIDQEKMQALIEKLDMLVGSLEKLFPSLQRPRIEILRNDVAGLLEPGTVEDSPQAVAALKAAAAKVDKDFEAIASSPSSHIYRNIENTDEALVSMGDYVSADFAGTDVAALRSGNHTYDNVRSGGKSVVSMGNIYGGKSVFELQRR</sequence>
<evidence type="ECO:0000259" key="1">
    <source>
        <dbReference type="Pfam" id="PF14479"/>
    </source>
</evidence>
<feature type="domain" description="Prion-inhibition and propagation HeLo" evidence="1">
    <location>
        <begin position="6"/>
        <end position="175"/>
    </location>
</feature>
<keyword evidence="3" id="KW-1185">Reference proteome</keyword>
<dbReference type="EMBL" id="CAJPDQ010000002">
    <property type="protein sequence ID" value="CAF9905015.1"/>
    <property type="molecule type" value="Genomic_DNA"/>
</dbReference>
<comment type="caution">
    <text evidence="2">The sequence shown here is derived from an EMBL/GenBank/DDBJ whole genome shotgun (WGS) entry which is preliminary data.</text>
</comment>
<proteinExistence type="predicted"/>
<evidence type="ECO:0000313" key="2">
    <source>
        <dbReference type="EMBL" id="CAF9905015.1"/>
    </source>
</evidence>
<dbReference type="InterPro" id="IPR029498">
    <property type="entry name" value="HeLo_dom"/>
</dbReference>
<dbReference type="PANTHER" id="PTHR37542">
    <property type="entry name" value="HELO DOMAIN-CONTAINING PROTEIN-RELATED"/>
    <property type="match status" value="1"/>
</dbReference>
<evidence type="ECO:0000313" key="3">
    <source>
        <dbReference type="Proteomes" id="UP000664169"/>
    </source>
</evidence>
<dbReference type="Pfam" id="PF14479">
    <property type="entry name" value="HeLo"/>
    <property type="match status" value="1"/>
</dbReference>
<dbReference type="Gene3D" id="1.20.120.1020">
    <property type="entry name" value="Prion-inhibition and propagation, HeLo domain"/>
    <property type="match status" value="1"/>
</dbReference>
<gene>
    <name evidence="2" type="ORF">GOMPHAMPRED_003011</name>
</gene>
<dbReference type="AlphaFoldDB" id="A0A8H3I6D5"/>
<dbReference type="OrthoDB" id="20872at2759"/>
<accession>A0A8H3I6D5</accession>
<dbReference type="PANTHER" id="PTHR37542:SF3">
    <property type="entry name" value="PRION-INHIBITION AND PROPAGATION HELO DOMAIN-CONTAINING PROTEIN"/>
    <property type="match status" value="1"/>
</dbReference>
<organism evidence="2 3">
    <name type="scientific">Gomphillus americanus</name>
    <dbReference type="NCBI Taxonomy" id="1940652"/>
    <lineage>
        <taxon>Eukaryota</taxon>
        <taxon>Fungi</taxon>
        <taxon>Dikarya</taxon>
        <taxon>Ascomycota</taxon>
        <taxon>Pezizomycotina</taxon>
        <taxon>Lecanoromycetes</taxon>
        <taxon>OSLEUM clade</taxon>
        <taxon>Ostropomycetidae</taxon>
        <taxon>Ostropales</taxon>
        <taxon>Graphidaceae</taxon>
        <taxon>Gomphilloideae</taxon>
        <taxon>Gomphillus</taxon>
    </lineage>
</organism>
<name>A0A8H3I6D5_9LECA</name>
<reference evidence="2" key="1">
    <citation type="submission" date="2021-03" db="EMBL/GenBank/DDBJ databases">
        <authorList>
            <person name="Tagirdzhanova G."/>
        </authorList>
    </citation>
    <scope>NUCLEOTIDE SEQUENCE</scope>
</reference>
<protein>
    <recommendedName>
        <fullName evidence="1">Prion-inhibition and propagation HeLo domain-containing protein</fullName>
    </recommendedName>
</protein>